<gene>
    <name evidence="2" type="ORF">PAXINDRAFT_101550</name>
</gene>
<keyword evidence="3" id="KW-1185">Reference proteome</keyword>
<evidence type="ECO:0000256" key="1">
    <source>
        <dbReference type="SAM" id="MobiDB-lite"/>
    </source>
</evidence>
<name>A0A0C9TVN1_PAXIN</name>
<dbReference type="AlphaFoldDB" id="A0A0C9TVN1"/>
<feature type="region of interest" description="Disordered" evidence="1">
    <location>
        <begin position="13"/>
        <end position="39"/>
    </location>
</feature>
<dbReference type="EMBL" id="KN819373">
    <property type="protein sequence ID" value="KIJ11787.1"/>
    <property type="molecule type" value="Genomic_DNA"/>
</dbReference>
<sequence length="97" mass="10961">MRAHCPVQVQVVTRTTITTSPQPDPDPSSPNMPDAPEERLRQYSQDLAAYTLDKLQKWRASMEHESKEAERFASARRSSRTHGSYSRKCSQQAVVSA</sequence>
<proteinExistence type="predicted"/>
<dbReference type="Proteomes" id="UP000053647">
    <property type="component" value="Unassembled WGS sequence"/>
</dbReference>
<evidence type="ECO:0000313" key="2">
    <source>
        <dbReference type="EMBL" id="KIJ11787.1"/>
    </source>
</evidence>
<evidence type="ECO:0000313" key="3">
    <source>
        <dbReference type="Proteomes" id="UP000053647"/>
    </source>
</evidence>
<feature type="compositionally biased region" description="Polar residues" evidence="1">
    <location>
        <begin position="81"/>
        <end position="97"/>
    </location>
</feature>
<protein>
    <submittedName>
        <fullName evidence="2">Uncharacterized protein</fullName>
    </submittedName>
</protein>
<accession>A0A0C9TVN1</accession>
<feature type="compositionally biased region" description="Basic and acidic residues" evidence="1">
    <location>
        <begin position="63"/>
        <end position="73"/>
    </location>
</feature>
<reference evidence="3" key="2">
    <citation type="submission" date="2015-01" db="EMBL/GenBank/DDBJ databases">
        <title>Evolutionary Origins and Diversification of the Mycorrhizal Mutualists.</title>
        <authorList>
            <consortium name="DOE Joint Genome Institute"/>
            <consortium name="Mycorrhizal Genomics Consortium"/>
            <person name="Kohler A."/>
            <person name="Kuo A."/>
            <person name="Nagy L.G."/>
            <person name="Floudas D."/>
            <person name="Copeland A."/>
            <person name="Barry K.W."/>
            <person name="Cichocki N."/>
            <person name="Veneault-Fourrey C."/>
            <person name="LaButti K."/>
            <person name="Lindquist E.A."/>
            <person name="Lipzen A."/>
            <person name="Lundell T."/>
            <person name="Morin E."/>
            <person name="Murat C."/>
            <person name="Riley R."/>
            <person name="Ohm R."/>
            <person name="Sun H."/>
            <person name="Tunlid A."/>
            <person name="Henrissat B."/>
            <person name="Grigoriev I.V."/>
            <person name="Hibbett D.S."/>
            <person name="Martin F."/>
        </authorList>
    </citation>
    <scope>NUCLEOTIDE SEQUENCE [LARGE SCALE GENOMIC DNA]</scope>
    <source>
        <strain evidence="3">ATCC 200175</strain>
    </source>
</reference>
<dbReference type="HOGENOM" id="CLU_2347333_0_0_1"/>
<feature type="region of interest" description="Disordered" evidence="1">
    <location>
        <begin position="63"/>
        <end position="97"/>
    </location>
</feature>
<organism evidence="2 3">
    <name type="scientific">Paxillus involutus ATCC 200175</name>
    <dbReference type="NCBI Taxonomy" id="664439"/>
    <lineage>
        <taxon>Eukaryota</taxon>
        <taxon>Fungi</taxon>
        <taxon>Dikarya</taxon>
        <taxon>Basidiomycota</taxon>
        <taxon>Agaricomycotina</taxon>
        <taxon>Agaricomycetes</taxon>
        <taxon>Agaricomycetidae</taxon>
        <taxon>Boletales</taxon>
        <taxon>Paxilineae</taxon>
        <taxon>Paxillaceae</taxon>
        <taxon>Paxillus</taxon>
    </lineage>
</organism>
<reference evidence="2 3" key="1">
    <citation type="submission" date="2014-06" db="EMBL/GenBank/DDBJ databases">
        <authorList>
            <consortium name="DOE Joint Genome Institute"/>
            <person name="Kuo A."/>
            <person name="Kohler A."/>
            <person name="Nagy L.G."/>
            <person name="Floudas D."/>
            <person name="Copeland A."/>
            <person name="Barry K.W."/>
            <person name="Cichocki N."/>
            <person name="Veneault-Fourrey C."/>
            <person name="LaButti K."/>
            <person name="Lindquist E.A."/>
            <person name="Lipzen A."/>
            <person name="Lundell T."/>
            <person name="Morin E."/>
            <person name="Murat C."/>
            <person name="Sun H."/>
            <person name="Tunlid A."/>
            <person name="Henrissat B."/>
            <person name="Grigoriev I.V."/>
            <person name="Hibbett D.S."/>
            <person name="Martin F."/>
            <person name="Nordberg H.P."/>
            <person name="Cantor M.N."/>
            <person name="Hua S.X."/>
        </authorList>
    </citation>
    <scope>NUCLEOTIDE SEQUENCE [LARGE SCALE GENOMIC DNA]</scope>
    <source>
        <strain evidence="2 3">ATCC 200175</strain>
    </source>
</reference>